<proteinExistence type="predicted"/>
<dbReference type="AlphaFoldDB" id="A0A0P6WJY5"/>
<dbReference type="RefSeq" id="WP_060671268.1">
    <property type="nucleotide sequence ID" value="NZ_LIXZ01000002.1"/>
</dbReference>
<evidence type="ECO:0000313" key="2">
    <source>
        <dbReference type="EMBL" id="KPL61011.1"/>
    </source>
</evidence>
<accession>A0A0P6WJY5</accession>
<dbReference type="EMBL" id="LIXZ01000002">
    <property type="protein sequence ID" value="KPL61011.1"/>
    <property type="molecule type" value="Genomic_DNA"/>
</dbReference>
<organism evidence="2 3">
    <name type="scientific">Rossellomorea vietnamensis</name>
    <dbReference type="NCBI Taxonomy" id="218284"/>
    <lineage>
        <taxon>Bacteria</taxon>
        <taxon>Bacillati</taxon>
        <taxon>Bacillota</taxon>
        <taxon>Bacilli</taxon>
        <taxon>Bacillales</taxon>
        <taxon>Bacillaceae</taxon>
        <taxon>Rossellomorea</taxon>
    </lineage>
</organism>
<keyword evidence="1" id="KW-1133">Transmembrane helix</keyword>
<gene>
    <name evidence="2" type="ORF">AM506_04610</name>
</gene>
<feature type="transmembrane region" description="Helical" evidence="1">
    <location>
        <begin position="6"/>
        <end position="26"/>
    </location>
</feature>
<evidence type="ECO:0000256" key="1">
    <source>
        <dbReference type="SAM" id="Phobius"/>
    </source>
</evidence>
<name>A0A0P6WJY5_9BACI</name>
<dbReference type="Proteomes" id="UP000050398">
    <property type="component" value="Unassembled WGS sequence"/>
</dbReference>
<evidence type="ECO:0000313" key="3">
    <source>
        <dbReference type="Proteomes" id="UP000050398"/>
    </source>
</evidence>
<dbReference type="OrthoDB" id="2972540at2"/>
<comment type="caution">
    <text evidence="2">The sequence shown here is derived from an EMBL/GenBank/DDBJ whole genome shotgun (WGS) entry which is preliminary data.</text>
</comment>
<keyword evidence="1" id="KW-0472">Membrane</keyword>
<feature type="transmembrane region" description="Helical" evidence="1">
    <location>
        <begin position="33"/>
        <end position="55"/>
    </location>
</feature>
<reference evidence="2 3" key="1">
    <citation type="submission" date="2015-08" db="EMBL/GenBank/DDBJ databases">
        <title>Draft Genome Sequence of Bacillus vietnamensis UCD-SED5.</title>
        <authorList>
            <person name="Lee R.D."/>
            <person name="Jospin G."/>
            <person name="Lang J.M."/>
            <person name="Coil D.A."/>
            <person name="Eisen J.A."/>
        </authorList>
    </citation>
    <scope>NUCLEOTIDE SEQUENCE [LARGE SCALE GENOMIC DNA]</scope>
    <source>
        <strain evidence="2 3">UCD-SED5</strain>
    </source>
</reference>
<protein>
    <submittedName>
        <fullName evidence="2">Uncharacterized protein</fullName>
    </submittedName>
</protein>
<keyword evidence="1" id="KW-0812">Transmembrane</keyword>
<dbReference type="PATRIC" id="fig|218284.4.peg.970"/>
<sequence length="142" mass="16683">MHPITVLETTTCAAFIMILFAIAFLVPKKNRKLGFITVSSITIIVLSFLLIRPFWIDYQVSIKTEQLDHFLKKKYPNQEWEIGHQTGRQYNPYHLRVQFENEKGWTYTYSVVDETNICQNTWTPPEGSLPKEGEHFELNQCE</sequence>